<organism evidence="4">
    <name type="scientific">Nippostrongylus brasiliensis</name>
    <name type="common">Rat hookworm</name>
    <dbReference type="NCBI Taxonomy" id="27835"/>
    <lineage>
        <taxon>Eukaryota</taxon>
        <taxon>Metazoa</taxon>
        <taxon>Ecdysozoa</taxon>
        <taxon>Nematoda</taxon>
        <taxon>Chromadorea</taxon>
        <taxon>Rhabditida</taxon>
        <taxon>Rhabditina</taxon>
        <taxon>Rhabditomorpha</taxon>
        <taxon>Strongyloidea</taxon>
        <taxon>Heligmosomidae</taxon>
        <taxon>Nippostrongylus</taxon>
    </lineage>
</organism>
<dbReference type="SUPFAM" id="SSF53098">
    <property type="entry name" value="Ribonuclease H-like"/>
    <property type="match status" value="1"/>
</dbReference>
<name>A0A0N4Y142_NIPBR</name>
<evidence type="ECO:0000313" key="2">
    <source>
        <dbReference type="EMBL" id="VDL72901.1"/>
    </source>
</evidence>
<dbReference type="AlphaFoldDB" id="A0A0N4Y142"/>
<dbReference type="STRING" id="27835.A0A0N4Y142"/>
<dbReference type="EMBL" id="UYSL01020123">
    <property type="protein sequence ID" value="VDL72901.1"/>
    <property type="molecule type" value="Genomic_DNA"/>
</dbReference>
<dbReference type="InterPro" id="IPR036397">
    <property type="entry name" value="RNaseH_sf"/>
</dbReference>
<sequence length="276" mass="32220">HQLTSLIIEQYHKQCGHQVTNTTLANIRQKYWIPRGRQSVKKCLRNCLQCKIWSSKPYRYSDSPALPSCRSQPSRPFSHIGIDFAGPFKVVDTDNENKEQKRWVCLFTCTATRTVHLETVKDTSTKQFIKRLRRFVARRRQPSYILSDNASNFTAGKEAVINSRPLTYPGSTVEDSVVLRPIDFLVQNANIYLIHPQFEEKDEDYMPTISNKQEAVRYYQKLQEQLAYMWKRWRDLYLLELRNHHQTKVKLTAVARAQHGAAGSKLGRLTKRLSFT</sequence>
<protein>
    <submittedName>
        <fullName evidence="4">Integrase_H2C2 domain-containing protein</fullName>
    </submittedName>
</protein>
<dbReference type="PANTHER" id="PTHR47331">
    <property type="entry name" value="PHD-TYPE DOMAIN-CONTAINING PROTEIN"/>
    <property type="match status" value="1"/>
</dbReference>
<gene>
    <name evidence="2" type="ORF">NBR_LOCUS9312</name>
</gene>
<dbReference type="GO" id="GO:0003676">
    <property type="term" value="F:nucleic acid binding"/>
    <property type="evidence" value="ECO:0007669"/>
    <property type="project" value="InterPro"/>
</dbReference>
<dbReference type="OMA" id="WIMSARS"/>
<evidence type="ECO:0000259" key="1">
    <source>
        <dbReference type="Pfam" id="PF17921"/>
    </source>
</evidence>
<evidence type="ECO:0000313" key="4">
    <source>
        <dbReference type="WBParaSite" id="NBR_0000931101-mRNA-1"/>
    </source>
</evidence>
<dbReference type="Gene3D" id="3.30.420.10">
    <property type="entry name" value="Ribonuclease H-like superfamily/Ribonuclease H"/>
    <property type="match status" value="1"/>
</dbReference>
<dbReference type="InterPro" id="IPR012337">
    <property type="entry name" value="RNaseH-like_sf"/>
</dbReference>
<reference evidence="4" key="1">
    <citation type="submission" date="2017-02" db="UniProtKB">
        <authorList>
            <consortium name="WormBaseParasite"/>
        </authorList>
    </citation>
    <scope>IDENTIFICATION</scope>
</reference>
<dbReference type="Proteomes" id="UP000271162">
    <property type="component" value="Unassembled WGS sequence"/>
</dbReference>
<dbReference type="PANTHER" id="PTHR47331:SF1">
    <property type="entry name" value="GAG-LIKE PROTEIN"/>
    <property type="match status" value="1"/>
</dbReference>
<dbReference type="Pfam" id="PF17921">
    <property type="entry name" value="Integrase_H2C2"/>
    <property type="match status" value="1"/>
</dbReference>
<dbReference type="WBParaSite" id="NBR_0000931101-mRNA-1">
    <property type="protein sequence ID" value="NBR_0000931101-mRNA-1"/>
    <property type="gene ID" value="NBR_0000931101"/>
</dbReference>
<evidence type="ECO:0000313" key="3">
    <source>
        <dbReference type="Proteomes" id="UP000271162"/>
    </source>
</evidence>
<dbReference type="InterPro" id="IPR041588">
    <property type="entry name" value="Integrase_H2C2"/>
</dbReference>
<feature type="domain" description="Integrase zinc-binding" evidence="1">
    <location>
        <begin position="2"/>
        <end position="52"/>
    </location>
</feature>
<dbReference type="Gene3D" id="1.10.340.70">
    <property type="match status" value="1"/>
</dbReference>
<reference evidence="2 3" key="2">
    <citation type="submission" date="2018-11" db="EMBL/GenBank/DDBJ databases">
        <authorList>
            <consortium name="Pathogen Informatics"/>
        </authorList>
    </citation>
    <scope>NUCLEOTIDE SEQUENCE [LARGE SCALE GENOMIC DNA]</scope>
</reference>
<keyword evidence="3" id="KW-1185">Reference proteome</keyword>
<accession>A0A0N4Y142</accession>
<proteinExistence type="predicted"/>